<organism evidence="2 3">
    <name type="scientific">Glycocaulis abyssi</name>
    <dbReference type="NCBI Taxonomy" id="1433403"/>
    <lineage>
        <taxon>Bacteria</taxon>
        <taxon>Pseudomonadati</taxon>
        <taxon>Pseudomonadota</taxon>
        <taxon>Alphaproteobacteria</taxon>
        <taxon>Maricaulales</taxon>
        <taxon>Maricaulaceae</taxon>
        <taxon>Glycocaulis</taxon>
    </lineage>
</organism>
<evidence type="ECO:0000256" key="1">
    <source>
        <dbReference type="SAM" id="MobiDB-lite"/>
    </source>
</evidence>
<feature type="region of interest" description="Disordered" evidence="1">
    <location>
        <begin position="1"/>
        <end position="20"/>
    </location>
</feature>
<reference evidence="3" key="1">
    <citation type="journal article" date="2019" name="Int. J. Syst. Evol. Microbiol.">
        <title>The Global Catalogue of Microorganisms (GCM) 10K type strain sequencing project: providing services to taxonomists for standard genome sequencing and annotation.</title>
        <authorList>
            <consortium name="The Broad Institute Genomics Platform"/>
            <consortium name="The Broad Institute Genome Sequencing Center for Infectious Disease"/>
            <person name="Wu L."/>
            <person name="Ma J."/>
        </authorList>
    </citation>
    <scope>NUCLEOTIDE SEQUENCE [LARGE SCALE GENOMIC DNA]</scope>
    <source>
        <strain evidence="3">CCUG 62981</strain>
    </source>
</reference>
<dbReference type="EMBL" id="JBHSGQ010000004">
    <property type="protein sequence ID" value="MFC4725652.1"/>
    <property type="molecule type" value="Genomic_DNA"/>
</dbReference>
<sequence length="186" mass="20346">MTAALAAGAPAWAQTCDTPSGQPVPRFVTLKFSEVRGRIGPSTSHAVRWEYRRQGLPVEIVAETSDWRRVRDPLGEESWMHRRTLSGRRAVHVVQETGLHTRPDVESPETARAEPGAILWLERCRSGWCRLESDGVRGWVIAAYLWGAYAHEQAATPDPDAPAGPPCNGARSAAQEIAEAQDVSGL</sequence>
<evidence type="ECO:0000313" key="3">
    <source>
        <dbReference type="Proteomes" id="UP001596024"/>
    </source>
</evidence>
<proteinExistence type="predicted"/>
<comment type="caution">
    <text evidence="2">The sequence shown here is derived from an EMBL/GenBank/DDBJ whole genome shotgun (WGS) entry which is preliminary data.</text>
</comment>
<dbReference type="RefSeq" id="WP_382436815.1">
    <property type="nucleotide sequence ID" value="NZ_JBHSGQ010000004.1"/>
</dbReference>
<protein>
    <submittedName>
        <fullName evidence="2">SH3 domain-containing protein</fullName>
    </submittedName>
</protein>
<evidence type="ECO:0000313" key="2">
    <source>
        <dbReference type="EMBL" id="MFC4725652.1"/>
    </source>
</evidence>
<feature type="compositionally biased region" description="Low complexity" evidence="1">
    <location>
        <begin position="1"/>
        <end position="13"/>
    </location>
</feature>
<dbReference type="Gene3D" id="2.30.30.40">
    <property type="entry name" value="SH3 Domains"/>
    <property type="match status" value="1"/>
</dbReference>
<dbReference type="Proteomes" id="UP001596024">
    <property type="component" value="Unassembled WGS sequence"/>
</dbReference>
<dbReference type="Pfam" id="PF06347">
    <property type="entry name" value="SH3_4"/>
    <property type="match status" value="2"/>
</dbReference>
<accession>A0ABV9NBD8</accession>
<feature type="region of interest" description="Disordered" evidence="1">
    <location>
        <begin position="156"/>
        <end position="186"/>
    </location>
</feature>
<keyword evidence="3" id="KW-1185">Reference proteome</keyword>
<name>A0ABV9NBD8_9PROT</name>
<dbReference type="InterPro" id="IPR010466">
    <property type="entry name" value="DUF1058"/>
</dbReference>
<gene>
    <name evidence="2" type="ORF">ACFPB0_10160</name>
</gene>